<evidence type="ECO:0000259" key="3">
    <source>
        <dbReference type="PROSITE" id="PS50930"/>
    </source>
</evidence>
<keyword evidence="5" id="KW-0238">DNA-binding</keyword>
<dbReference type="Gene3D" id="2.20.25.10">
    <property type="match status" value="1"/>
</dbReference>
<dbReference type="InterPro" id="IPR011006">
    <property type="entry name" value="CheY-like_superfamily"/>
</dbReference>
<dbReference type="GO" id="GO:0003677">
    <property type="term" value="F:DNA binding"/>
    <property type="evidence" value="ECO:0007669"/>
    <property type="project" value="UniProtKB-KW"/>
</dbReference>
<evidence type="ECO:0000259" key="2">
    <source>
        <dbReference type="PROSITE" id="PS50110"/>
    </source>
</evidence>
<gene>
    <name evidence="4" type="ORF">AP3564_13465</name>
    <name evidence="5" type="ORF">AZI98_17565</name>
</gene>
<feature type="domain" description="Response regulatory" evidence="2">
    <location>
        <begin position="3"/>
        <end position="118"/>
    </location>
</feature>
<reference evidence="4 7" key="2">
    <citation type="submission" date="2016-10" db="EMBL/GenBank/DDBJ databases">
        <title>The whole genome sequencing and assembly of Aeribacillus pallidus KCTC3564 strain.</title>
        <authorList>
            <person name="Lee Y.-J."/>
            <person name="Park M.-K."/>
            <person name="Yi H."/>
            <person name="Bahn Y.-S."/>
            <person name="Kim J.F."/>
            <person name="Lee D.-W."/>
        </authorList>
    </citation>
    <scope>NUCLEOTIDE SEQUENCE [LARGE SCALE GENOMIC DNA]</scope>
    <source>
        <strain evidence="4 7">KCTC3564</strain>
    </source>
</reference>
<dbReference type="Pfam" id="PF00072">
    <property type="entry name" value="Response_reg"/>
    <property type="match status" value="1"/>
</dbReference>
<evidence type="ECO:0000313" key="4">
    <source>
        <dbReference type="EMBL" id="ASS91095.1"/>
    </source>
</evidence>
<dbReference type="Proteomes" id="UP000076476">
    <property type="component" value="Unassembled WGS sequence"/>
</dbReference>
<evidence type="ECO:0000256" key="1">
    <source>
        <dbReference type="PROSITE-ProRule" id="PRU00169"/>
    </source>
</evidence>
<sequence>MIKAFIVEDEPLARDELIYLLKRSKQVEIVGEAEQMDEAIEKIRQTDMDVIFLDIQLSSHEQGIRLAEKLMEIDHRPEIVFATAYDEYALKAFELNAVDYILKPFDEERIFHTIEKISKRLEARQEKRPQYFQMQDEKIPVSLDDRILLINVKDILYIEFNDGKTIITCRDQKYEVKESLVTFERKLQQTHIMRVHRAYLVNLNEIVEIQPWFNSTYHVIMKNGESIPVSRTYTKELKKRLGI</sequence>
<feature type="modified residue" description="4-aspartylphosphate" evidence="1">
    <location>
        <position position="54"/>
    </location>
</feature>
<dbReference type="OrthoDB" id="9809318at2"/>
<dbReference type="InterPro" id="IPR001789">
    <property type="entry name" value="Sig_transdc_resp-reg_receiver"/>
</dbReference>
<protein>
    <submittedName>
        <fullName evidence="5">DNA-binding response regulator</fullName>
    </submittedName>
</protein>
<proteinExistence type="predicted"/>
<organism evidence="5 6">
    <name type="scientific">Aeribacillus pallidus</name>
    <dbReference type="NCBI Taxonomy" id="33936"/>
    <lineage>
        <taxon>Bacteria</taxon>
        <taxon>Bacillati</taxon>
        <taxon>Bacillota</taxon>
        <taxon>Bacilli</taxon>
        <taxon>Bacillales</taxon>
        <taxon>Bacillaceae</taxon>
        <taxon>Aeribacillus</taxon>
    </lineage>
</organism>
<dbReference type="KEGG" id="apak:AP3564_13465"/>
<dbReference type="STRING" id="33936.AZI98_17565"/>
<keyword evidence="6" id="KW-1185">Reference proteome</keyword>
<dbReference type="Gene3D" id="3.40.50.2300">
    <property type="match status" value="1"/>
</dbReference>
<keyword evidence="1" id="KW-0597">Phosphoprotein</keyword>
<dbReference type="Gene3D" id="2.40.50.40">
    <property type="match status" value="1"/>
</dbReference>
<evidence type="ECO:0000313" key="7">
    <source>
        <dbReference type="Proteomes" id="UP000214606"/>
    </source>
</evidence>
<dbReference type="GeneID" id="301126062"/>
<dbReference type="PROSITE" id="PS50110">
    <property type="entry name" value="RESPONSE_REGULATORY"/>
    <property type="match status" value="1"/>
</dbReference>
<feature type="domain" description="HTH LytTR-type" evidence="3">
    <location>
        <begin position="139"/>
        <end position="243"/>
    </location>
</feature>
<dbReference type="PANTHER" id="PTHR37299:SF1">
    <property type="entry name" value="STAGE 0 SPORULATION PROTEIN A HOMOLOG"/>
    <property type="match status" value="1"/>
</dbReference>
<dbReference type="Pfam" id="PF04397">
    <property type="entry name" value="LytTR"/>
    <property type="match status" value="1"/>
</dbReference>
<reference evidence="5 6" key="1">
    <citation type="submission" date="2016-04" db="EMBL/GenBank/DDBJ databases">
        <title>Draft genome sequence of Aeribacillus pallidus 8m3 from petroleum reservoir.</title>
        <authorList>
            <person name="Poltaraus A.B."/>
            <person name="Nazina T.N."/>
            <person name="Tourova T.P."/>
            <person name="Malakho S.M."/>
            <person name="Korshunova A.V."/>
            <person name="Sokolova D.S."/>
        </authorList>
    </citation>
    <scope>NUCLEOTIDE SEQUENCE [LARGE SCALE GENOMIC DNA]</scope>
    <source>
        <strain evidence="5 6">8m3</strain>
    </source>
</reference>
<dbReference type="EMBL" id="CP017703">
    <property type="protein sequence ID" value="ASS91095.1"/>
    <property type="molecule type" value="Genomic_DNA"/>
</dbReference>
<accession>A0A165WAD0</accession>
<dbReference type="PROSITE" id="PS50930">
    <property type="entry name" value="HTH_LYTTR"/>
    <property type="match status" value="1"/>
</dbReference>
<dbReference type="InterPro" id="IPR007492">
    <property type="entry name" value="LytTR_DNA-bd_dom"/>
</dbReference>
<dbReference type="SMART" id="SM00448">
    <property type="entry name" value="REC"/>
    <property type="match status" value="1"/>
</dbReference>
<dbReference type="EMBL" id="LWBR01000075">
    <property type="protein sequence ID" value="KZN94803.1"/>
    <property type="molecule type" value="Genomic_DNA"/>
</dbReference>
<dbReference type="SUPFAM" id="SSF52172">
    <property type="entry name" value="CheY-like"/>
    <property type="match status" value="1"/>
</dbReference>
<dbReference type="InterPro" id="IPR046947">
    <property type="entry name" value="LytR-like"/>
</dbReference>
<dbReference type="RefSeq" id="WP_063389552.1">
    <property type="nucleotide sequence ID" value="NZ_CP017703.1"/>
</dbReference>
<dbReference type="AlphaFoldDB" id="A0A165WAD0"/>
<dbReference type="Proteomes" id="UP000214606">
    <property type="component" value="Chromosome"/>
</dbReference>
<dbReference type="PANTHER" id="PTHR37299">
    <property type="entry name" value="TRANSCRIPTIONAL REGULATOR-RELATED"/>
    <property type="match status" value="1"/>
</dbReference>
<dbReference type="SMART" id="SM00850">
    <property type="entry name" value="LytTR"/>
    <property type="match status" value="1"/>
</dbReference>
<dbReference type="GO" id="GO:0000156">
    <property type="term" value="F:phosphorelay response regulator activity"/>
    <property type="evidence" value="ECO:0007669"/>
    <property type="project" value="InterPro"/>
</dbReference>
<name>A0A165WAD0_9BACI</name>
<evidence type="ECO:0000313" key="5">
    <source>
        <dbReference type="EMBL" id="KZN94803.1"/>
    </source>
</evidence>
<evidence type="ECO:0000313" key="6">
    <source>
        <dbReference type="Proteomes" id="UP000076476"/>
    </source>
</evidence>